<dbReference type="STRING" id="29845.A0A1V6RYV4"/>
<gene>
    <name evidence="6" type="ORF">PENVUL_c017G09591</name>
</gene>
<dbReference type="Pfam" id="PF01494">
    <property type="entry name" value="FAD_binding_3"/>
    <property type="match status" value="2"/>
</dbReference>
<keyword evidence="3" id="KW-0560">Oxidoreductase</keyword>
<accession>A0A1V6RYV4</accession>
<protein>
    <recommendedName>
        <fullName evidence="5">FAD-binding domain-containing protein</fullName>
    </recommendedName>
</protein>
<evidence type="ECO:0000256" key="1">
    <source>
        <dbReference type="ARBA" id="ARBA00022630"/>
    </source>
</evidence>
<name>A0A1V6RYV4_9EURO</name>
<evidence type="ECO:0000256" key="4">
    <source>
        <dbReference type="ARBA" id="ARBA00023033"/>
    </source>
</evidence>
<dbReference type="EMBL" id="MDYP01000017">
    <property type="protein sequence ID" value="OQE06650.1"/>
    <property type="molecule type" value="Genomic_DNA"/>
</dbReference>
<proteinExistence type="predicted"/>
<reference evidence="7" key="1">
    <citation type="journal article" date="2017" name="Nat. Microbiol.">
        <title>Global analysis of biosynthetic gene clusters reveals vast potential of secondary metabolite production in Penicillium species.</title>
        <authorList>
            <person name="Nielsen J.C."/>
            <person name="Grijseels S."/>
            <person name="Prigent S."/>
            <person name="Ji B."/>
            <person name="Dainat J."/>
            <person name="Nielsen K.F."/>
            <person name="Frisvad J.C."/>
            <person name="Workman M."/>
            <person name="Nielsen J."/>
        </authorList>
    </citation>
    <scope>NUCLEOTIDE SEQUENCE [LARGE SCALE GENOMIC DNA]</scope>
    <source>
        <strain evidence="7">IBT 29486</strain>
    </source>
</reference>
<dbReference type="InterPro" id="IPR036188">
    <property type="entry name" value="FAD/NAD-bd_sf"/>
</dbReference>
<dbReference type="PRINTS" id="PR00420">
    <property type="entry name" value="RNGMNOXGNASE"/>
</dbReference>
<dbReference type="Proteomes" id="UP000191518">
    <property type="component" value="Unassembled WGS sequence"/>
</dbReference>
<feature type="domain" description="FAD-binding" evidence="5">
    <location>
        <begin position="82"/>
        <end position="257"/>
    </location>
</feature>
<evidence type="ECO:0000256" key="2">
    <source>
        <dbReference type="ARBA" id="ARBA00022827"/>
    </source>
</evidence>
<organism evidence="6 7">
    <name type="scientific">Penicillium vulpinum</name>
    <dbReference type="NCBI Taxonomy" id="29845"/>
    <lineage>
        <taxon>Eukaryota</taxon>
        <taxon>Fungi</taxon>
        <taxon>Dikarya</taxon>
        <taxon>Ascomycota</taxon>
        <taxon>Pezizomycotina</taxon>
        <taxon>Eurotiomycetes</taxon>
        <taxon>Eurotiomycetidae</taxon>
        <taxon>Eurotiales</taxon>
        <taxon>Aspergillaceae</taxon>
        <taxon>Penicillium</taxon>
    </lineage>
</organism>
<dbReference type="PANTHER" id="PTHR46972">
    <property type="entry name" value="MONOOXYGENASE ASQM-RELATED"/>
    <property type="match status" value="1"/>
</dbReference>
<comment type="caution">
    <text evidence="6">The sequence shown here is derived from an EMBL/GenBank/DDBJ whole genome shotgun (WGS) entry which is preliminary data.</text>
</comment>
<keyword evidence="2" id="KW-0274">FAD</keyword>
<keyword evidence="7" id="KW-1185">Reference proteome</keyword>
<dbReference type="GO" id="GO:0004497">
    <property type="term" value="F:monooxygenase activity"/>
    <property type="evidence" value="ECO:0007669"/>
    <property type="project" value="UniProtKB-KW"/>
</dbReference>
<evidence type="ECO:0000313" key="7">
    <source>
        <dbReference type="Proteomes" id="UP000191518"/>
    </source>
</evidence>
<dbReference type="AlphaFoldDB" id="A0A1V6RYV4"/>
<keyword evidence="4" id="KW-0503">Monooxygenase</keyword>
<dbReference type="InterPro" id="IPR002938">
    <property type="entry name" value="FAD-bd"/>
</dbReference>
<evidence type="ECO:0000256" key="3">
    <source>
        <dbReference type="ARBA" id="ARBA00023002"/>
    </source>
</evidence>
<keyword evidence="1" id="KW-0285">Flavoprotein</keyword>
<dbReference type="SUPFAM" id="SSF51905">
    <property type="entry name" value="FAD/NAD(P)-binding domain"/>
    <property type="match status" value="1"/>
</dbReference>
<dbReference type="Gene3D" id="3.50.50.60">
    <property type="entry name" value="FAD/NAD(P)-binding domain"/>
    <property type="match status" value="1"/>
</dbReference>
<dbReference type="GO" id="GO:0071949">
    <property type="term" value="F:FAD binding"/>
    <property type="evidence" value="ECO:0007669"/>
    <property type="project" value="InterPro"/>
</dbReference>
<sequence>MASFMQSLLLRSGVCLRQSVRPSVCLNNISRAVTKAPPIIKRRMHRIPSIPLISRSTLPFYGTSHSLRNYTTKKSMEAPPSIAIIGGGPSGLVLARLLEVNGITDYIVFERDQSSFPDPNQQGGTLDLHTESGQEALKRAGLFDKFSNELARWDAACLHVLNSDGETIANMSDVGNRPEIDRLQLRHLLLESIPQHKIRWGHCVKSIERKEGDEQPMKNNGCTIHFTNGSSATGFQLIVGADGVWSKVRPLLTPTRPVYSGKLYIEGKISHNNPSYSVAHELVGPGNMLVLGNHKMMAVQQLSDGHYRVYFGLAEPEDFYQRKISIDTDPTEATEAMRSRLLSNDFFAHWAPRVKGFIKNAEGPFRPWPLYFIDPETVGWDRCVAPGVTLLGDAAHASTPFVGEGVNCSMYDAVMLAESLVSHCGRNITLDNVDDIKLEAALAAYEKDMFTRGKDLIQRSTESGKMLFSSNASSHILGLLNDDAENEPAGLENHGKV</sequence>
<evidence type="ECO:0000259" key="5">
    <source>
        <dbReference type="Pfam" id="PF01494"/>
    </source>
</evidence>
<feature type="domain" description="FAD-binding" evidence="5">
    <location>
        <begin position="388"/>
        <end position="423"/>
    </location>
</feature>
<dbReference type="PANTHER" id="PTHR46972:SF1">
    <property type="entry name" value="FAD DEPENDENT OXIDOREDUCTASE DOMAIN-CONTAINING PROTEIN"/>
    <property type="match status" value="1"/>
</dbReference>
<evidence type="ECO:0000313" key="6">
    <source>
        <dbReference type="EMBL" id="OQE06650.1"/>
    </source>
</evidence>